<protein>
    <submittedName>
        <fullName evidence="2">Uncharacterized protein</fullName>
    </submittedName>
</protein>
<feature type="region of interest" description="Disordered" evidence="1">
    <location>
        <begin position="1"/>
        <end position="23"/>
    </location>
</feature>
<organism evidence="2 3">
    <name type="scientific">Cladophialophora carrionii CBS 160.54</name>
    <dbReference type="NCBI Taxonomy" id="1279043"/>
    <lineage>
        <taxon>Eukaryota</taxon>
        <taxon>Fungi</taxon>
        <taxon>Dikarya</taxon>
        <taxon>Ascomycota</taxon>
        <taxon>Pezizomycotina</taxon>
        <taxon>Eurotiomycetes</taxon>
        <taxon>Chaetothyriomycetidae</taxon>
        <taxon>Chaetothyriales</taxon>
        <taxon>Herpotrichiellaceae</taxon>
        <taxon>Cladophialophora</taxon>
    </lineage>
</organism>
<gene>
    <name evidence="2" type="ORF">G647_06959</name>
</gene>
<evidence type="ECO:0000256" key="1">
    <source>
        <dbReference type="SAM" id="MobiDB-lite"/>
    </source>
</evidence>
<proteinExistence type="predicted"/>
<accession>V9D3M8</accession>
<evidence type="ECO:0000313" key="2">
    <source>
        <dbReference type="EMBL" id="ETI20617.1"/>
    </source>
</evidence>
<dbReference type="EMBL" id="KB822707">
    <property type="protein sequence ID" value="ETI20617.1"/>
    <property type="molecule type" value="Genomic_DNA"/>
</dbReference>
<name>V9D3M8_9EURO</name>
<evidence type="ECO:0000313" key="3">
    <source>
        <dbReference type="Proteomes" id="UP000030678"/>
    </source>
</evidence>
<dbReference type="VEuPathDB" id="FungiDB:G647_06959"/>
<dbReference type="HOGENOM" id="CLU_2426831_0_0_1"/>
<dbReference type="Proteomes" id="UP000030678">
    <property type="component" value="Unassembled WGS sequence"/>
</dbReference>
<dbReference type="AlphaFoldDB" id="V9D3M8"/>
<dbReference type="RefSeq" id="XP_008729498.1">
    <property type="nucleotide sequence ID" value="XM_008731276.1"/>
</dbReference>
<dbReference type="GeneID" id="19985452"/>
<reference evidence="2 3" key="1">
    <citation type="submission" date="2013-03" db="EMBL/GenBank/DDBJ databases">
        <title>The Genome Sequence of Cladophialophora carrionii CBS 160.54.</title>
        <authorList>
            <consortium name="The Broad Institute Genomics Platform"/>
            <person name="Cuomo C."/>
            <person name="de Hoog S."/>
            <person name="Gorbushina A."/>
            <person name="Walker B."/>
            <person name="Young S.K."/>
            <person name="Zeng Q."/>
            <person name="Gargeya S."/>
            <person name="Fitzgerald M."/>
            <person name="Haas B."/>
            <person name="Abouelleil A."/>
            <person name="Allen A.W."/>
            <person name="Alvarado L."/>
            <person name="Arachchi H.M."/>
            <person name="Berlin A.M."/>
            <person name="Chapman S.B."/>
            <person name="Gainer-Dewar J."/>
            <person name="Goldberg J."/>
            <person name="Griggs A."/>
            <person name="Gujja S."/>
            <person name="Hansen M."/>
            <person name="Howarth C."/>
            <person name="Imamovic A."/>
            <person name="Ireland A."/>
            <person name="Larimer J."/>
            <person name="McCowan C."/>
            <person name="Murphy C."/>
            <person name="Pearson M."/>
            <person name="Poon T.W."/>
            <person name="Priest M."/>
            <person name="Roberts A."/>
            <person name="Saif S."/>
            <person name="Shea T."/>
            <person name="Sisk P."/>
            <person name="Sykes S."/>
            <person name="Wortman J."/>
            <person name="Nusbaum C."/>
            <person name="Birren B."/>
        </authorList>
    </citation>
    <scope>NUCLEOTIDE SEQUENCE [LARGE SCALE GENOMIC DNA]</scope>
    <source>
        <strain evidence="2 3">CBS 160.54</strain>
    </source>
</reference>
<sequence length="91" mass="10051">MRMTPAIGLSIPQSVPKGGPRREGKYYPGGIAGSVNGWVVHRDKLFEDHVLVFRPEPRLSGDVMEMKNFIGIGHLCIGQNVVLSEINKITH</sequence>